<dbReference type="RefSeq" id="WP_186870800.1">
    <property type="nucleotide sequence ID" value="NZ_JACOOL010000012.1"/>
</dbReference>
<protein>
    <submittedName>
        <fullName evidence="1">Uncharacterized protein</fullName>
    </submittedName>
</protein>
<organism evidence="1 2">
    <name type="scientific">Ornithinibacillus hominis</name>
    <dbReference type="NCBI Taxonomy" id="2763055"/>
    <lineage>
        <taxon>Bacteria</taxon>
        <taxon>Bacillati</taxon>
        <taxon>Bacillota</taxon>
        <taxon>Bacilli</taxon>
        <taxon>Bacillales</taxon>
        <taxon>Bacillaceae</taxon>
        <taxon>Ornithinibacillus</taxon>
    </lineage>
</organism>
<evidence type="ECO:0000313" key="1">
    <source>
        <dbReference type="EMBL" id="MBC5638095.1"/>
    </source>
</evidence>
<dbReference type="AlphaFoldDB" id="A0A923L836"/>
<dbReference type="Proteomes" id="UP000637359">
    <property type="component" value="Unassembled WGS sequence"/>
</dbReference>
<dbReference type="EMBL" id="JACOOL010000012">
    <property type="protein sequence ID" value="MBC5638095.1"/>
    <property type="molecule type" value="Genomic_DNA"/>
</dbReference>
<name>A0A923L836_9BACI</name>
<keyword evidence="2" id="KW-1185">Reference proteome</keyword>
<accession>A0A923L836</accession>
<comment type="caution">
    <text evidence="1">The sequence shown here is derived from an EMBL/GenBank/DDBJ whole genome shotgun (WGS) entry which is preliminary data.</text>
</comment>
<evidence type="ECO:0000313" key="2">
    <source>
        <dbReference type="Proteomes" id="UP000637359"/>
    </source>
</evidence>
<reference evidence="1" key="1">
    <citation type="submission" date="2020-08" db="EMBL/GenBank/DDBJ databases">
        <title>Genome public.</title>
        <authorList>
            <person name="Liu C."/>
            <person name="Sun Q."/>
        </authorList>
    </citation>
    <scope>NUCLEOTIDE SEQUENCE</scope>
    <source>
        <strain evidence="1">BX22</strain>
    </source>
</reference>
<proteinExistence type="predicted"/>
<sequence length="457" mass="53544">MDLQKEVSKLTKKELVELIMELVEGDQDIAKKIEFKLVTPNDEVKASKQLIRKYINENKRQGFISRRNVHAALQGAEMVLDKGRDKLVNGEEELAVELGITVLSIVIDMLQYTDDSNGEIGFVINEGITLLQDASSLVLLSLNHRGQERAFDLILKEAMHKRYDGWNDTRYELLDVCTIYSARSSERRKLEETLEKLLSQVSDMSSLSSDYDKQAILQLQLKIMERNGEMEQASQFVHHHIEYDEFRKMAIEKAIENENYETALQLCEEGEENDSKYPGLVKQWKEYRLQVYEIIEDMEKQKDILIEFVLDNEYEAYGKLKDLYSPSEWQTALEKIFELLEGKSSNYLPHVYEYIAKLENRSDKILKYVEQAPSTIMELYPYLIADYRDRVEEIFMQHILLEAEDAADRKKYRQVCRRLVVYKEACGDEKFTSIVQQLKDTYERKPAFVNELEKVEK</sequence>
<gene>
    <name evidence="1" type="ORF">H8S33_14955</name>
</gene>